<keyword evidence="2" id="KW-1185">Reference proteome</keyword>
<gene>
    <name evidence="1" type="ORF">O181_039702</name>
</gene>
<reference evidence="1" key="1">
    <citation type="submission" date="2021-03" db="EMBL/GenBank/DDBJ databases">
        <title>Draft genome sequence of rust myrtle Austropuccinia psidii MF-1, a brazilian biotype.</title>
        <authorList>
            <person name="Quecine M.C."/>
            <person name="Pachon D.M.R."/>
            <person name="Bonatelli M.L."/>
            <person name="Correr F.H."/>
            <person name="Franceschini L.M."/>
            <person name="Leite T.F."/>
            <person name="Margarido G.R.A."/>
            <person name="Almeida C.A."/>
            <person name="Ferrarezi J.A."/>
            <person name="Labate C.A."/>
        </authorList>
    </citation>
    <scope>NUCLEOTIDE SEQUENCE</scope>
    <source>
        <strain evidence="1">MF-1</strain>
    </source>
</reference>
<protein>
    <submittedName>
        <fullName evidence="1">Uncharacterized protein</fullName>
    </submittedName>
</protein>
<evidence type="ECO:0000313" key="2">
    <source>
        <dbReference type="Proteomes" id="UP000765509"/>
    </source>
</evidence>
<comment type="caution">
    <text evidence="1">The sequence shown here is derived from an EMBL/GenBank/DDBJ whole genome shotgun (WGS) entry which is preliminary data.</text>
</comment>
<proteinExistence type="predicted"/>
<dbReference type="EMBL" id="AVOT02015573">
    <property type="protein sequence ID" value="MBW0499987.1"/>
    <property type="molecule type" value="Genomic_DNA"/>
</dbReference>
<dbReference type="OrthoDB" id="2517232at2759"/>
<sequence>MRDSCSGPFTIIKLTGKKAVEVKLTKNFPGNTQSFHVSGGSPGPVKKIIKARKIRLNGKDQRQYLVSVKNHTADKDKWLEEDDITDGNLHLKRFRPSRRTKQSHQ</sequence>
<accession>A0A9Q3DDE6</accession>
<organism evidence="1 2">
    <name type="scientific">Austropuccinia psidii MF-1</name>
    <dbReference type="NCBI Taxonomy" id="1389203"/>
    <lineage>
        <taxon>Eukaryota</taxon>
        <taxon>Fungi</taxon>
        <taxon>Dikarya</taxon>
        <taxon>Basidiomycota</taxon>
        <taxon>Pucciniomycotina</taxon>
        <taxon>Pucciniomycetes</taxon>
        <taxon>Pucciniales</taxon>
        <taxon>Sphaerophragmiaceae</taxon>
        <taxon>Austropuccinia</taxon>
    </lineage>
</organism>
<evidence type="ECO:0000313" key="1">
    <source>
        <dbReference type="EMBL" id="MBW0499987.1"/>
    </source>
</evidence>
<name>A0A9Q3DDE6_9BASI</name>
<dbReference type="AlphaFoldDB" id="A0A9Q3DDE6"/>
<dbReference type="Proteomes" id="UP000765509">
    <property type="component" value="Unassembled WGS sequence"/>
</dbReference>